<reference evidence="2" key="1">
    <citation type="journal article" date="2014" name="PLoS ONE">
        <title>Transcriptome-Based Identification of ABC Transporters in the Western Tarnished Plant Bug Lygus hesperus.</title>
        <authorList>
            <person name="Hull J.J."/>
            <person name="Chaney K."/>
            <person name="Geib S.M."/>
            <person name="Fabrick J.A."/>
            <person name="Brent C.S."/>
            <person name="Walsh D."/>
            <person name="Lavine L.C."/>
        </authorList>
    </citation>
    <scope>NUCLEOTIDE SEQUENCE</scope>
</reference>
<feature type="non-terminal residue" evidence="2">
    <location>
        <position position="144"/>
    </location>
</feature>
<feature type="transmembrane region" description="Helical" evidence="1">
    <location>
        <begin position="124"/>
        <end position="143"/>
    </location>
</feature>
<name>A0A0A9WCB9_LYGHE</name>
<dbReference type="PANTHER" id="PTHR46641:SF2">
    <property type="entry name" value="FMRFAMIDE RECEPTOR"/>
    <property type="match status" value="1"/>
</dbReference>
<keyword evidence="1" id="KW-0812">Transmembrane</keyword>
<feature type="non-terminal residue" evidence="2">
    <location>
        <position position="1"/>
    </location>
</feature>
<dbReference type="EMBL" id="GBHO01039476">
    <property type="protein sequence ID" value="JAG04128.1"/>
    <property type="molecule type" value="Transcribed_RNA"/>
</dbReference>
<protein>
    <submittedName>
        <fullName evidence="2">FMRFamide receptor</fullName>
    </submittedName>
</protein>
<reference evidence="2" key="2">
    <citation type="submission" date="2014-07" db="EMBL/GenBank/DDBJ databases">
        <authorList>
            <person name="Hull J."/>
        </authorList>
    </citation>
    <scope>NUCLEOTIDE SEQUENCE</scope>
</reference>
<dbReference type="AlphaFoldDB" id="A0A0A9WCB9"/>
<evidence type="ECO:0000313" key="2">
    <source>
        <dbReference type="EMBL" id="JAG04128.1"/>
    </source>
</evidence>
<dbReference type="PANTHER" id="PTHR46641">
    <property type="entry name" value="FMRFAMIDE RECEPTOR-RELATED"/>
    <property type="match status" value="1"/>
</dbReference>
<accession>A0A0A9WCB9</accession>
<dbReference type="Gene3D" id="1.20.1070.10">
    <property type="entry name" value="Rhodopsin 7-helix transmembrane proteins"/>
    <property type="match status" value="1"/>
</dbReference>
<keyword evidence="2" id="KW-0675">Receptor</keyword>
<sequence length="144" mass="16797">GDPNFDSVVLFYLNYYTQWAAVVSGTIYRTASSASAHLTGLLTVERYISICHPFRFEEWCSYSRTCKFVAAAMLFSVAYNISHFWEYRVVEHVRLVDGKIITFNTVETIEMFENPLYFKFNMNWVFLSIDVFLPLTCIIILNII</sequence>
<evidence type="ECO:0000256" key="1">
    <source>
        <dbReference type="SAM" id="Phobius"/>
    </source>
</evidence>
<proteinExistence type="predicted"/>
<organism evidence="2">
    <name type="scientific">Lygus hesperus</name>
    <name type="common">Western plant bug</name>
    <dbReference type="NCBI Taxonomy" id="30085"/>
    <lineage>
        <taxon>Eukaryota</taxon>
        <taxon>Metazoa</taxon>
        <taxon>Ecdysozoa</taxon>
        <taxon>Arthropoda</taxon>
        <taxon>Hexapoda</taxon>
        <taxon>Insecta</taxon>
        <taxon>Pterygota</taxon>
        <taxon>Neoptera</taxon>
        <taxon>Paraneoptera</taxon>
        <taxon>Hemiptera</taxon>
        <taxon>Heteroptera</taxon>
        <taxon>Panheteroptera</taxon>
        <taxon>Cimicomorpha</taxon>
        <taxon>Miridae</taxon>
        <taxon>Mirini</taxon>
        <taxon>Lygus</taxon>
    </lineage>
</organism>
<dbReference type="InterPro" id="IPR052954">
    <property type="entry name" value="GPCR-Ligand_Int"/>
</dbReference>
<keyword evidence="1" id="KW-0472">Membrane</keyword>
<keyword evidence="1" id="KW-1133">Transmembrane helix</keyword>
<gene>
    <name evidence="2" type="primary">FR_10</name>
    <name evidence="2" type="ORF">CM83_2773</name>
</gene>
<dbReference type="SUPFAM" id="SSF81321">
    <property type="entry name" value="Family A G protein-coupled receptor-like"/>
    <property type="match status" value="1"/>
</dbReference>